<keyword evidence="8" id="KW-0143">Chaperone</keyword>
<dbReference type="CDD" id="cd20070">
    <property type="entry name" value="5TM_YidC_Alb3"/>
    <property type="match status" value="1"/>
</dbReference>
<reference evidence="13" key="1">
    <citation type="submission" date="2022-12" db="EMBL/GenBank/DDBJ databases">
        <title>Polyphasic identification of a Novel Hot-Spring Cyanobacterium Ocullathermofonsia sinensis gen nov. sp. nov. and Genomic Insights on its Adaptations to the Thermal Habitat.</title>
        <authorList>
            <person name="Daroch M."/>
            <person name="Tang J."/>
            <person name="Jiang Y."/>
        </authorList>
    </citation>
    <scope>NUCLEOTIDE SEQUENCE</scope>
    <source>
        <strain evidence="13">PKUAC-SCTA174</strain>
    </source>
</reference>
<dbReference type="PANTHER" id="PTHR12428:SF65">
    <property type="entry name" value="CYTOCHROME C OXIDASE ASSEMBLY PROTEIN COX18, MITOCHONDRIAL"/>
    <property type="match status" value="1"/>
</dbReference>
<comment type="similarity">
    <text evidence="9">Belongs to the OXA1/ALB3/YidC family.</text>
</comment>
<dbReference type="InterPro" id="IPR001708">
    <property type="entry name" value="YidC/ALB3/OXA1/COX18"/>
</dbReference>
<keyword evidence="7 11" id="KW-0472">Membrane</keyword>
<evidence type="ECO:0000256" key="2">
    <source>
        <dbReference type="ARBA" id="ARBA00022448"/>
    </source>
</evidence>
<keyword evidence="3" id="KW-1003">Cell membrane</keyword>
<accession>A0A9E8ZG60</accession>
<dbReference type="KEGG" id="tsin:OXH18_11230"/>
<evidence type="ECO:0000313" key="14">
    <source>
        <dbReference type="Proteomes" id="UP001163152"/>
    </source>
</evidence>
<dbReference type="GO" id="GO:0005886">
    <property type="term" value="C:plasma membrane"/>
    <property type="evidence" value="ECO:0007669"/>
    <property type="project" value="UniProtKB-SubCell"/>
</dbReference>
<dbReference type="GO" id="GO:0051205">
    <property type="term" value="P:protein insertion into membrane"/>
    <property type="evidence" value="ECO:0007669"/>
    <property type="project" value="TreeGrafter"/>
</dbReference>
<dbReference type="NCBIfam" id="NF002734">
    <property type="entry name" value="PRK02654.1"/>
    <property type="match status" value="1"/>
</dbReference>
<dbReference type="InterPro" id="IPR047196">
    <property type="entry name" value="YidC_ALB_C"/>
</dbReference>
<evidence type="ECO:0000256" key="9">
    <source>
        <dbReference type="RuleBase" id="RU003945"/>
    </source>
</evidence>
<proteinExistence type="inferred from homology"/>
<name>A0A9E8ZG60_9CYAN</name>
<evidence type="ECO:0000256" key="10">
    <source>
        <dbReference type="SAM" id="MobiDB-lite"/>
    </source>
</evidence>
<feature type="region of interest" description="Disordered" evidence="10">
    <location>
        <begin position="356"/>
        <end position="415"/>
    </location>
</feature>
<dbReference type="EMBL" id="CP113797">
    <property type="protein sequence ID" value="WAL62533.1"/>
    <property type="molecule type" value="Genomic_DNA"/>
</dbReference>
<feature type="transmembrane region" description="Helical" evidence="11">
    <location>
        <begin position="20"/>
        <end position="45"/>
    </location>
</feature>
<feature type="transmembrane region" description="Helical" evidence="11">
    <location>
        <begin position="307"/>
        <end position="332"/>
    </location>
</feature>
<comment type="subcellular location">
    <subcellularLocation>
        <location evidence="1">Cell inner membrane</location>
        <topology evidence="1">Multi-pass membrane protein</topology>
    </subcellularLocation>
    <subcellularLocation>
        <location evidence="9">Membrane</location>
        <topology evidence="9">Multi-pass membrane protein</topology>
    </subcellularLocation>
</comment>
<evidence type="ECO:0000256" key="11">
    <source>
        <dbReference type="SAM" id="Phobius"/>
    </source>
</evidence>
<evidence type="ECO:0000256" key="5">
    <source>
        <dbReference type="ARBA" id="ARBA00022927"/>
    </source>
</evidence>
<evidence type="ECO:0000259" key="12">
    <source>
        <dbReference type="Pfam" id="PF02096"/>
    </source>
</evidence>
<sequence>MDFGVGFLSNNVMLPILDFFYGIVPSYGLAIVALTLVIRFALYPLSAKSIRNMRQMKVAQPVMQKRMKEVQERYKDDPAKQQEEISKIYKELGNPLAGCLPVLVQMPILFALFATLRGSPFSDVNYTVNVQILPREQITQIQPQAFVSNPQNIYVSDGVHVPIAAVIPGGNRLVVGEKTDIQFQSTNGTPLNELLEQYPETEIIPSWKIVKGEELVQFDENGNLEALAPGEVTLQGTVPGLAANKGFLFIKALGRVGAFDQNGNINWDILAMVLFFGVSLYINQLLSGQGSAGANPQQAAVNRYTPIIFSGMFLFFPLPAGVLMYMSIANIFQTLQTYILSREPLPEHLQKIVDAEEKKGDDRSALPFEPTRKKETDAAKAEAKKPSTSAAKKETATTAPKKEPKKDSGRSKKKG</sequence>
<feature type="domain" description="Membrane insertase YidC/Oxa/ALB C-terminal" evidence="12">
    <location>
        <begin position="27"/>
        <end position="341"/>
    </location>
</feature>
<dbReference type="Proteomes" id="UP001163152">
    <property type="component" value="Chromosome"/>
</dbReference>
<keyword evidence="5" id="KW-0653">Protein transport</keyword>
<dbReference type="Pfam" id="PF02096">
    <property type="entry name" value="60KD_IMP"/>
    <property type="match status" value="1"/>
</dbReference>
<keyword evidence="2" id="KW-0813">Transport</keyword>
<dbReference type="PANTHER" id="PTHR12428">
    <property type="entry name" value="OXA1"/>
    <property type="match status" value="1"/>
</dbReference>
<dbReference type="GO" id="GO:0032977">
    <property type="term" value="F:membrane insertase activity"/>
    <property type="evidence" value="ECO:0007669"/>
    <property type="project" value="InterPro"/>
</dbReference>
<evidence type="ECO:0000256" key="8">
    <source>
        <dbReference type="ARBA" id="ARBA00023186"/>
    </source>
</evidence>
<dbReference type="InterPro" id="IPR028055">
    <property type="entry name" value="YidC/Oxa/ALB_C"/>
</dbReference>
<evidence type="ECO:0000313" key="13">
    <source>
        <dbReference type="EMBL" id="WAL62533.1"/>
    </source>
</evidence>
<dbReference type="NCBIfam" id="TIGR03592">
    <property type="entry name" value="yidC_oxa1_cterm"/>
    <property type="match status" value="1"/>
</dbReference>
<keyword evidence="4 9" id="KW-0812">Transmembrane</keyword>
<evidence type="ECO:0000256" key="4">
    <source>
        <dbReference type="ARBA" id="ARBA00022692"/>
    </source>
</evidence>
<protein>
    <submittedName>
        <fullName evidence="13">Membrane protein insertase YidC</fullName>
    </submittedName>
</protein>
<dbReference type="GO" id="GO:0015031">
    <property type="term" value="P:protein transport"/>
    <property type="evidence" value="ECO:0007669"/>
    <property type="project" value="UniProtKB-KW"/>
</dbReference>
<keyword evidence="14" id="KW-1185">Reference proteome</keyword>
<evidence type="ECO:0000256" key="3">
    <source>
        <dbReference type="ARBA" id="ARBA00022475"/>
    </source>
</evidence>
<evidence type="ECO:0000256" key="1">
    <source>
        <dbReference type="ARBA" id="ARBA00004429"/>
    </source>
</evidence>
<evidence type="ECO:0000256" key="7">
    <source>
        <dbReference type="ARBA" id="ARBA00023136"/>
    </source>
</evidence>
<keyword evidence="6 11" id="KW-1133">Transmembrane helix</keyword>
<gene>
    <name evidence="13" type="primary">yidC</name>
    <name evidence="13" type="ORF">OXH18_11230</name>
</gene>
<dbReference type="RefSeq" id="WP_268612873.1">
    <property type="nucleotide sequence ID" value="NZ_CP113797.1"/>
</dbReference>
<organism evidence="13 14">
    <name type="scientific">Thermocoleostomius sinensis A174</name>
    <dbReference type="NCBI Taxonomy" id="2016057"/>
    <lineage>
        <taxon>Bacteria</taxon>
        <taxon>Bacillati</taxon>
        <taxon>Cyanobacteriota</taxon>
        <taxon>Cyanophyceae</taxon>
        <taxon>Oculatellales</taxon>
        <taxon>Oculatellaceae</taxon>
        <taxon>Thermocoleostomius</taxon>
    </lineage>
</organism>
<feature type="transmembrane region" description="Helical" evidence="11">
    <location>
        <begin position="269"/>
        <end position="287"/>
    </location>
</feature>
<evidence type="ECO:0000256" key="6">
    <source>
        <dbReference type="ARBA" id="ARBA00022989"/>
    </source>
</evidence>
<dbReference type="AlphaFoldDB" id="A0A9E8ZG60"/>